<sequence length="179" mass="19920">MREEIAILKRVVAGSSLGAVDTYSKPKIPEPKAFGGSHSAKELENFMWDMEQYFKAAHIRNGEQVTITKIEEEPVVRVGSMCLLNAMQMVGDAPSGGAESEIERQGRLMFSYDEYQSQAGGASENTDLIEGITNLKSMRTLTQGVWEDLQDILVLNDFGLGQRRDKLSNEWELSLETVS</sequence>
<proteinExistence type="predicted"/>
<organism evidence="1 2">
    <name type="scientific">Heracleum sosnowskyi</name>
    <dbReference type="NCBI Taxonomy" id="360622"/>
    <lineage>
        <taxon>Eukaryota</taxon>
        <taxon>Viridiplantae</taxon>
        <taxon>Streptophyta</taxon>
        <taxon>Embryophyta</taxon>
        <taxon>Tracheophyta</taxon>
        <taxon>Spermatophyta</taxon>
        <taxon>Magnoliopsida</taxon>
        <taxon>eudicotyledons</taxon>
        <taxon>Gunneridae</taxon>
        <taxon>Pentapetalae</taxon>
        <taxon>asterids</taxon>
        <taxon>campanulids</taxon>
        <taxon>Apiales</taxon>
        <taxon>Apiaceae</taxon>
        <taxon>Apioideae</taxon>
        <taxon>apioid superclade</taxon>
        <taxon>Tordylieae</taxon>
        <taxon>Tordyliinae</taxon>
        <taxon>Heracleum</taxon>
    </lineage>
</organism>
<dbReference type="AlphaFoldDB" id="A0AAD8MXH0"/>
<gene>
    <name evidence="1" type="ORF">POM88_012656</name>
</gene>
<dbReference type="EMBL" id="JAUIZM010000003">
    <property type="protein sequence ID" value="KAK1393600.1"/>
    <property type="molecule type" value="Genomic_DNA"/>
</dbReference>
<protein>
    <submittedName>
        <fullName evidence="1">Uncharacterized protein</fullName>
    </submittedName>
</protein>
<name>A0AAD8MXH0_9APIA</name>
<evidence type="ECO:0000313" key="1">
    <source>
        <dbReference type="EMBL" id="KAK1393600.1"/>
    </source>
</evidence>
<dbReference type="Proteomes" id="UP001237642">
    <property type="component" value="Unassembled WGS sequence"/>
</dbReference>
<reference evidence="1" key="2">
    <citation type="submission" date="2023-05" db="EMBL/GenBank/DDBJ databases">
        <authorList>
            <person name="Schelkunov M.I."/>
        </authorList>
    </citation>
    <scope>NUCLEOTIDE SEQUENCE</scope>
    <source>
        <strain evidence="1">Hsosn_3</strain>
        <tissue evidence="1">Leaf</tissue>
    </source>
</reference>
<evidence type="ECO:0000313" key="2">
    <source>
        <dbReference type="Proteomes" id="UP001237642"/>
    </source>
</evidence>
<comment type="caution">
    <text evidence="1">The sequence shown here is derived from an EMBL/GenBank/DDBJ whole genome shotgun (WGS) entry which is preliminary data.</text>
</comment>
<reference evidence="1" key="1">
    <citation type="submission" date="2023-02" db="EMBL/GenBank/DDBJ databases">
        <title>Genome of toxic invasive species Heracleum sosnowskyi carries increased number of genes despite the absence of recent whole-genome duplications.</title>
        <authorList>
            <person name="Schelkunov M."/>
            <person name="Shtratnikova V."/>
            <person name="Makarenko M."/>
            <person name="Klepikova A."/>
            <person name="Omelchenko D."/>
            <person name="Novikova G."/>
            <person name="Obukhova E."/>
            <person name="Bogdanov V."/>
            <person name="Penin A."/>
            <person name="Logacheva M."/>
        </authorList>
    </citation>
    <scope>NUCLEOTIDE SEQUENCE</scope>
    <source>
        <strain evidence="1">Hsosn_3</strain>
        <tissue evidence="1">Leaf</tissue>
    </source>
</reference>
<accession>A0AAD8MXH0</accession>
<keyword evidence="2" id="KW-1185">Reference proteome</keyword>